<evidence type="ECO:0000256" key="2">
    <source>
        <dbReference type="SAM" id="Phobius"/>
    </source>
</evidence>
<reference evidence="3 4" key="1">
    <citation type="submission" date="2019-07" db="EMBL/GenBank/DDBJ databases">
        <title>Genomic Encyclopedia of Archaeal and Bacterial Type Strains, Phase II (KMG-II): from individual species to whole genera.</title>
        <authorList>
            <person name="Goeker M."/>
        </authorList>
    </citation>
    <scope>NUCLEOTIDE SEQUENCE [LARGE SCALE GENOMIC DNA]</scope>
    <source>
        <strain evidence="3 4">ATCC BAA-1854</strain>
    </source>
</reference>
<proteinExistence type="predicted"/>
<dbReference type="OrthoDB" id="799513at2"/>
<protein>
    <submittedName>
        <fullName evidence="3">Uncharacterized protein</fullName>
    </submittedName>
</protein>
<evidence type="ECO:0000313" key="3">
    <source>
        <dbReference type="EMBL" id="TWI97278.1"/>
    </source>
</evidence>
<dbReference type="Proteomes" id="UP000317010">
    <property type="component" value="Unassembled WGS sequence"/>
</dbReference>
<feature type="region of interest" description="Disordered" evidence="1">
    <location>
        <begin position="43"/>
        <end position="66"/>
    </location>
</feature>
<feature type="transmembrane region" description="Helical" evidence="2">
    <location>
        <begin position="15"/>
        <end position="35"/>
    </location>
</feature>
<evidence type="ECO:0000256" key="1">
    <source>
        <dbReference type="SAM" id="MobiDB-lite"/>
    </source>
</evidence>
<sequence>MKVEPEVKKQITRNVILSLFLYLLPIALMFLTFLITGERPWEKKAPKKENVKSVNNKTSLNNGNND</sequence>
<comment type="caution">
    <text evidence="3">The sequence shown here is derived from an EMBL/GenBank/DDBJ whole genome shotgun (WGS) entry which is preliminary data.</text>
</comment>
<name>A0A562TVH4_9SPHI</name>
<organism evidence="3 4">
    <name type="scientific">Mucilaginibacter frigoritolerans</name>
    <dbReference type="NCBI Taxonomy" id="652788"/>
    <lineage>
        <taxon>Bacteria</taxon>
        <taxon>Pseudomonadati</taxon>
        <taxon>Bacteroidota</taxon>
        <taxon>Sphingobacteriia</taxon>
        <taxon>Sphingobacteriales</taxon>
        <taxon>Sphingobacteriaceae</taxon>
        <taxon>Mucilaginibacter</taxon>
    </lineage>
</organism>
<accession>A0A562TVH4</accession>
<keyword evidence="2" id="KW-1133">Transmembrane helix</keyword>
<feature type="compositionally biased region" description="Polar residues" evidence="1">
    <location>
        <begin position="52"/>
        <end position="66"/>
    </location>
</feature>
<keyword evidence="4" id="KW-1185">Reference proteome</keyword>
<dbReference type="EMBL" id="VLLI01000011">
    <property type="protein sequence ID" value="TWI97278.1"/>
    <property type="molecule type" value="Genomic_DNA"/>
</dbReference>
<evidence type="ECO:0000313" key="4">
    <source>
        <dbReference type="Proteomes" id="UP000317010"/>
    </source>
</evidence>
<dbReference type="RefSeq" id="WP_144914887.1">
    <property type="nucleotide sequence ID" value="NZ_VLLI01000011.1"/>
</dbReference>
<keyword evidence="2" id="KW-0812">Transmembrane</keyword>
<dbReference type="AlphaFoldDB" id="A0A562TVH4"/>
<keyword evidence="2" id="KW-0472">Membrane</keyword>
<gene>
    <name evidence="3" type="ORF">JN11_03739</name>
</gene>